<accession>A0A5C6WWM2</accession>
<protein>
    <submittedName>
        <fullName evidence="1">Uncharacterized protein</fullName>
    </submittedName>
</protein>
<evidence type="ECO:0000313" key="1">
    <source>
        <dbReference type="EMBL" id="TXD33787.1"/>
    </source>
</evidence>
<name>A0A5C6WWM2_9DELT</name>
<gene>
    <name evidence="1" type="ORF">FRC96_15050</name>
</gene>
<organism evidence="1 2">
    <name type="scientific">Lujinxingia vulgaris</name>
    <dbReference type="NCBI Taxonomy" id="2600176"/>
    <lineage>
        <taxon>Bacteria</taxon>
        <taxon>Deltaproteobacteria</taxon>
        <taxon>Bradymonadales</taxon>
        <taxon>Lujinxingiaceae</taxon>
        <taxon>Lujinxingia</taxon>
    </lineage>
</organism>
<comment type="caution">
    <text evidence="1">The sequence shown here is derived from an EMBL/GenBank/DDBJ whole genome shotgun (WGS) entry which is preliminary data.</text>
</comment>
<dbReference type="EMBL" id="VOSL01000059">
    <property type="protein sequence ID" value="TXD33787.1"/>
    <property type="molecule type" value="Genomic_DNA"/>
</dbReference>
<reference evidence="1 2" key="1">
    <citation type="submission" date="2019-08" db="EMBL/GenBank/DDBJ databases">
        <title>Bradymonadales sp. TMQ2.</title>
        <authorList>
            <person name="Liang Q."/>
        </authorList>
    </citation>
    <scope>NUCLEOTIDE SEQUENCE [LARGE SCALE GENOMIC DNA]</scope>
    <source>
        <strain evidence="1 2">TMQ2</strain>
    </source>
</reference>
<dbReference type="Proteomes" id="UP000321046">
    <property type="component" value="Unassembled WGS sequence"/>
</dbReference>
<sequence length="150" mass="16252">MTKQNPNRSSFTESLKAGAVAGAKVGLFPSYQIASLIADVVTFSIKDMPSHELADEQRRAELETQIHQARARAAQELALAERILTATEIEVEEYYEGHGEGGLGLNANAATETVSLGAHGSGRRVVRRVVRLRGWAPGEEEVKEIPGEVE</sequence>
<evidence type="ECO:0000313" key="2">
    <source>
        <dbReference type="Proteomes" id="UP000321046"/>
    </source>
</evidence>
<proteinExistence type="predicted"/>
<dbReference type="RefSeq" id="WP_146975594.1">
    <property type="nucleotide sequence ID" value="NZ_VOSL01000059.1"/>
</dbReference>
<dbReference type="AlphaFoldDB" id="A0A5C6WWM2"/>